<protein>
    <submittedName>
        <fullName evidence="3">Acyltransferase</fullName>
    </submittedName>
</protein>
<evidence type="ECO:0000313" key="4">
    <source>
        <dbReference type="Proteomes" id="UP000318413"/>
    </source>
</evidence>
<feature type="transmembrane region" description="Helical" evidence="1">
    <location>
        <begin position="12"/>
        <end position="30"/>
    </location>
</feature>
<comment type="caution">
    <text evidence="3">The sequence shown here is derived from an EMBL/GenBank/DDBJ whole genome shotgun (WGS) entry which is preliminary data.</text>
</comment>
<feature type="transmembrane region" description="Helical" evidence="1">
    <location>
        <begin position="88"/>
        <end position="107"/>
    </location>
</feature>
<keyword evidence="4" id="KW-1185">Reference proteome</keyword>
<dbReference type="InterPro" id="IPR050879">
    <property type="entry name" value="Acyltransferase_3"/>
</dbReference>
<keyword evidence="3" id="KW-0012">Acyltransferase</keyword>
<gene>
    <name evidence="3" type="ORF">EAH84_06275</name>
</gene>
<dbReference type="GO" id="GO:0000271">
    <property type="term" value="P:polysaccharide biosynthetic process"/>
    <property type="evidence" value="ECO:0007669"/>
    <property type="project" value="TreeGrafter"/>
</dbReference>
<keyword evidence="1" id="KW-0812">Transmembrane</keyword>
<dbReference type="GO" id="GO:0016747">
    <property type="term" value="F:acyltransferase activity, transferring groups other than amino-acyl groups"/>
    <property type="evidence" value="ECO:0007669"/>
    <property type="project" value="InterPro"/>
</dbReference>
<reference evidence="3 4" key="1">
    <citation type="journal article" date="2019" name="Environ. Microbiol.">
        <title>Species interactions and distinct microbial communities in high Arctic permafrost affected cryosols are associated with the CH4 and CO2 gas fluxes.</title>
        <authorList>
            <person name="Altshuler I."/>
            <person name="Hamel J."/>
            <person name="Turney S."/>
            <person name="Magnuson E."/>
            <person name="Levesque R."/>
            <person name="Greer C."/>
            <person name="Whyte L.G."/>
        </authorList>
    </citation>
    <scope>NUCLEOTIDE SEQUENCE [LARGE SCALE GENOMIC DNA]</scope>
    <source>
        <strain evidence="3 4">S5.1</strain>
    </source>
</reference>
<dbReference type="AlphaFoldDB" id="A0A502CKX9"/>
<proteinExistence type="predicted"/>
<feature type="transmembrane region" description="Helical" evidence="1">
    <location>
        <begin position="248"/>
        <end position="267"/>
    </location>
</feature>
<feature type="transmembrane region" description="Helical" evidence="1">
    <location>
        <begin position="287"/>
        <end position="307"/>
    </location>
</feature>
<evidence type="ECO:0000313" key="3">
    <source>
        <dbReference type="EMBL" id="TPG13220.1"/>
    </source>
</evidence>
<evidence type="ECO:0000256" key="1">
    <source>
        <dbReference type="SAM" id="Phobius"/>
    </source>
</evidence>
<name>A0A502CKX9_9SPHN</name>
<keyword evidence="3" id="KW-0808">Transferase</keyword>
<dbReference type="PANTHER" id="PTHR23028">
    <property type="entry name" value="ACETYLTRANSFERASE"/>
    <property type="match status" value="1"/>
</dbReference>
<dbReference type="GO" id="GO:0016020">
    <property type="term" value="C:membrane"/>
    <property type="evidence" value="ECO:0007669"/>
    <property type="project" value="TreeGrafter"/>
</dbReference>
<evidence type="ECO:0000259" key="2">
    <source>
        <dbReference type="Pfam" id="PF01757"/>
    </source>
</evidence>
<dbReference type="Pfam" id="PF01757">
    <property type="entry name" value="Acyl_transf_3"/>
    <property type="match status" value="1"/>
</dbReference>
<feature type="transmembrane region" description="Helical" evidence="1">
    <location>
        <begin position="127"/>
        <end position="147"/>
    </location>
</feature>
<organism evidence="3 4">
    <name type="scientific">Sphingomonas oligophenolica</name>
    <dbReference type="NCBI Taxonomy" id="301154"/>
    <lineage>
        <taxon>Bacteria</taxon>
        <taxon>Pseudomonadati</taxon>
        <taxon>Pseudomonadota</taxon>
        <taxon>Alphaproteobacteria</taxon>
        <taxon>Sphingomonadales</taxon>
        <taxon>Sphingomonadaceae</taxon>
        <taxon>Sphingomonas</taxon>
    </lineage>
</organism>
<dbReference type="InterPro" id="IPR002656">
    <property type="entry name" value="Acyl_transf_3_dom"/>
</dbReference>
<feature type="domain" description="Acyltransferase 3" evidence="2">
    <location>
        <begin position="9"/>
        <end position="323"/>
    </location>
</feature>
<dbReference type="EMBL" id="RCZK01000004">
    <property type="protein sequence ID" value="TPG13220.1"/>
    <property type="molecule type" value="Genomic_DNA"/>
</dbReference>
<feature type="transmembrane region" description="Helical" evidence="1">
    <location>
        <begin position="313"/>
        <end position="334"/>
    </location>
</feature>
<sequence>MGPARIAPIQWLRAIAATLVLMMHGGEWIARTPLPIRADFVPSVPNLVTFGASGVDLFFVISGFVMAHTVSGGDGGSWQFLASRWRRIGPFFVLMTMIFLVVADEPFTTRSLLTALTIVPVFDGTHYHAPALIVGWTLAFEFSFYALVAITIRFGRSAGTILLLTLTAGVAGTQFHPDWVPLKILINPLQLEFALGVLVWMMWRSGWTRKLAAPFLVMGIALLAIGIAMSLGLSVNAFFTAAVDGTAGLARTWSWGLPWAMVVAGIIDTRSESRIARVIAKLGDASYATYLIHPSLLIMLAAIAAALPAIGAVGYVLSIIVISSGIGLAVHMVIEKPLLASIRKGPRPLWPRSAARRHIPASPNA</sequence>
<dbReference type="Proteomes" id="UP000318413">
    <property type="component" value="Unassembled WGS sequence"/>
</dbReference>
<keyword evidence="1" id="KW-0472">Membrane</keyword>
<accession>A0A502CKX9</accession>
<keyword evidence="1" id="KW-1133">Transmembrane helix</keyword>
<feature type="transmembrane region" description="Helical" evidence="1">
    <location>
        <begin position="215"/>
        <end position="242"/>
    </location>
</feature>
<feature type="transmembrane region" description="Helical" evidence="1">
    <location>
        <begin position="50"/>
        <end position="67"/>
    </location>
</feature>
<dbReference type="PANTHER" id="PTHR23028:SF131">
    <property type="entry name" value="BLR2367 PROTEIN"/>
    <property type="match status" value="1"/>
</dbReference>